<name>A0A0D0DNN5_9AGAM</name>
<feature type="compositionally biased region" description="Polar residues" evidence="1">
    <location>
        <begin position="226"/>
        <end position="246"/>
    </location>
</feature>
<feature type="region of interest" description="Disordered" evidence="1">
    <location>
        <begin position="96"/>
        <end position="132"/>
    </location>
</feature>
<dbReference type="Proteomes" id="UP000054538">
    <property type="component" value="Unassembled WGS sequence"/>
</dbReference>
<dbReference type="InParanoid" id="A0A0D0DNN5"/>
<dbReference type="EMBL" id="KN825183">
    <property type="protein sequence ID" value="KIK93468.1"/>
    <property type="molecule type" value="Genomic_DNA"/>
</dbReference>
<reference evidence="3" key="2">
    <citation type="submission" date="2015-01" db="EMBL/GenBank/DDBJ databases">
        <title>Evolutionary Origins and Diversification of the Mycorrhizal Mutualists.</title>
        <authorList>
            <consortium name="DOE Joint Genome Institute"/>
            <consortium name="Mycorrhizal Genomics Consortium"/>
            <person name="Kohler A."/>
            <person name="Kuo A."/>
            <person name="Nagy L.G."/>
            <person name="Floudas D."/>
            <person name="Copeland A."/>
            <person name="Barry K.W."/>
            <person name="Cichocki N."/>
            <person name="Veneault-Fourrey C."/>
            <person name="LaButti K."/>
            <person name="Lindquist E.A."/>
            <person name="Lipzen A."/>
            <person name="Lundell T."/>
            <person name="Morin E."/>
            <person name="Murat C."/>
            <person name="Riley R."/>
            <person name="Ohm R."/>
            <person name="Sun H."/>
            <person name="Tunlid A."/>
            <person name="Henrissat B."/>
            <person name="Grigoriev I.V."/>
            <person name="Hibbett D.S."/>
            <person name="Martin F."/>
        </authorList>
    </citation>
    <scope>NUCLEOTIDE SEQUENCE [LARGE SCALE GENOMIC DNA]</scope>
    <source>
        <strain evidence="3">Ve08.2h10</strain>
    </source>
</reference>
<feature type="compositionally biased region" description="Polar residues" evidence="1">
    <location>
        <begin position="98"/>
        <end position="110"/>
    </location>
</feature>
<keyword evidence="3" id="KW-1185">Reference proteome</keyword>
<evidence type="ECO:0000313" key="3">
    <source>
        <dbReference type="Proteomes" id="UP000054538"/>
    </source>
</evidence>
<evidence type="ECO:0000256" key="1">
    <source>
        <dbReference type="SAM" id="MobiDB-lite"/>
    </source>
</evidence>
<dbReference type="OrthoDB" id="2685308at2759"/>
<dbReference type="HOGENOM" id="CLU_1129393_0_0_1"/>
<dbReference type="AlphaFoldDB" id="A0A0D0DNN5"/>
<proteinExistence type="predicted"/>
<protein>
    <submittedName>
        <fullName evidence="2">Uncharacterized protein</fullName>
    </submittedName>
</protein>
<reference evidence="2 3" key="1">
    <citation type="submission" date="2014-04" db="EMBL/GenBank/DDBJ databases">
        <authorList>
            <consortium name="DOE Joint Genome Institute"/>
            <person name="Kuo A."/>
            <person name="Kohler A."/>
            <person name="Jargeat P."/>
            <person name="Nagy L.G."/>
            <person name="Floudas D."/>
            <person name="Copeland A."/>
            <person name="Barry K.W."/>
            <person name="Cichocki N."/>
            <person name="Veneault-Fourrey C."/>
            <person name="LaButti K."/>
            <person name="Lindquist E.A."/>
            <person name="Lipzen A."/>
            <person name="Lundell T."/>
            <person name="Morin E."/>
            <person name="Murat C."/>
            <person name="Sun H."/>
            <person name="Tunlid A."/>
            <person name="Henrissat B."/>
            <person name="Grigoriev I.V."/>
            <person name="Hibbett D.S."/>
            <person name="Martin F."/>
            <person name="Nordberg H.P."/>
            <person name="Cantor M.N."/>
            <person name="Hua S.X."/>
        </authorList>
    </citation>
    <scope>NUCLEOTIDE SEQUENCE [LARGE SCALE GENOMIC DNA]</scope>
    <source>
        <strain evidence="2 3">Ve08.2h10</strain>
    </source>
</reference>
<accession>A0A0D0DNN5</accession>
<gene>
    <name evidence="2" type="ORF">PAXRUDRAFT_514083</name>
</gene>
<organism evidence="2 3">
    <name type="scientific">Paxillus rubicundulus Ve08.2h10</name>
    <dbReference type="NCBI Taxonomy" id="930991"/>
    <lineage>
        <taxon>Eukaryota</taxon>
        <taxon>Fungi</taxon>
        <taxon>Dikarya</taxon>
        <taxon>Basidiomycota</taxon>
        <taxon>Agaricomycotina</taxon>
        <taxon>Agaricomycetes</taxon>
        <taxon>Agaricomycetidae</taxon>
        <taxon>Boletales</taxon>
        <taxon>Paxilineae</taxon>
        <taxon>Paxillaceae</taxon>
        <taxon>Paxillus</taxon>
    </lineage>
</organism>
<feature type="region of interest" description="Disordered" evidence="1">
    <location>
        <begin position="217"/>
        <end position="246"/>
    </location>
</feature>
<evidence type="ECO:0000313" key="2">
    <source>
        <dbReference type="EMBL" id="KIK93468.1"/>
    </source>
</evidence>
<sequence length="246" mass="27911">MFPHPRRMKSQWQGLIGTADLNICTTWPCPMMKSIDTIIITIHLESESLRLILSRSANYRPVSVTSIPSRRVLYSLVSCFISAERDAVTRMLRPPETSKANASLTHNSPGTAVVTRGRKSGGPNTQTNDPYSVDVESADGDFIPDAKSNKAIAKSRKRQREIMPRKLDRKHRALCRRLHYQHQCLMKDLSDNVDSDSEHILEDEVLRKLKQLDDLPQRRRIAGATGKQQNKPTSVRSIDTVTKNRR</sequence>